<name>A0A915JSY5_ROMCU</name>
<reference evidence="2" key="1">
    <citation type="submission" date="2022-11" db="UniProtKB">
        <authorList>
            <consortium name="WormBaseParasite"/>
        </authorList>
    </citation>
    <scope>IDENTIFICATION</scope>
</reference>
<protein>
    <submittedName>
        <fullName evidence="2">Uncharacterized protein</fullName>
    </submittedName>
</protein>
<accession>A0A915JSY5</accession>
<proteinExistence type="predicted"/>
<evidence type="ECO:0000313" key="1">
    <source>
        <dbReference type="Proteomes" id="UP000887565"/>
    </source>
</evidence>
<keyword evidence="1" id="KW-1185">Reference proteome</keyword>
<organism evidence="1 2">
    <name type="scientific">Romanomermis culicivorax</name>
    <name type="common">Nematode worm</name>
    <dbReference type="NCBI Taxonomy" id="13658"/>
    <lineage>
        <taxon>Eukaryota</taxon>
        <taxon>Metazoa</taxon>
        <taxon>Ecdysozoa</taxon>
        <taxon>Nematoda</taxon>
        <taxon>Enoplea</taxon>
        <taxon>Dorylaimia</taxon>
        <taxon>Mermithida</taxon>
        <taxon>Mermithoidea</taxon>
        <taxon>Mermithidae</taxon>
        <taxon>Romanomermis</taxon>
    </lineage>
</organism>
<evidence type="ECO:0000313" key="2">
    <source>
        <dbReference type="WBParaSite" id="nRc.2.0.1.t28947-RA"/>
    </source>
</evidence>
<dbReference type="AlphaFoldDB" id="A0A915JSY5"/>
<sequence>MTCLGALTNRSLSVSLRLIQKYGGDGVDGSERLLVDLRIKTPLSFAFLEISKDVSMGHPTEATFSKIVATSQRTTTVLEPRPDQGEPFSLKMERLIFLPAEFCVVKKGSNS</sequence>
<dbReference type="WBParaSite" id="nRc.2.0.1.t28947-RA">
    <property type="protein sequence ID" value="nRc.2.0.1.t28947-RA"/>
    <property type="gene ID" value="nRc.2.0.1.g28947"/>
</dbReference>
<dbReference type="Proteomes" id="UP000887565">
    <property type="component" value="Unplaced"/>
</dbReference>